<gene>
    <name evidence="2" type="ORF">PR001_g25541</name>
    <name evidence="1" type="ORF">PR002_g26003</name>
    <name evidence="3" type="ORF">PR003_g26751</name>
</gene>
<dbReference type="AlphaFoldDB" id="A0A6A3HZC2"/>
<sequence>MDRRHKASNPAFRASIQKPCIQEALFRAESRRGWFICNATLATIVMDISDKPE</sequence>
<evidence type="ECO:0000313" key="1">
    <source>
        <dbReference type="EMBL" id="KAE8974125.1"/>
    </source>
</evidence>
<dbReference type="Proteomes" id="UP000434957">
    <property type="component" value="Unassembled WGS sequence"/>
</dbReference>
<dbReference type="OrthoDB" id="201621at2759"/>
<protein>
    <submittedName>
        <fullName evidence="1">Uncharacterized protein</fullName>
    </submittedName>
</protein>
<accession>A0A6A3HZC2</accession>
<dbReference type="EMBL" id="QXFT01003539">
    <property type="protein sequence ID" value="KAE9284842.1"/>
    <property type="molecule type" value="Genomic_DNA"/>
</dbReference>
<organism evidence="1 6">
    <name type="scientific">Phytophthora rubi</name>
    <dbReference type="NCBI Taxonomy" id="129364"/>
    <lineage>
        <taxon>Eukaryota</taxon>
        <taxon>Sar</taxon>
        <taxon>Stramenopiles</taxon>
        <taxon>Oomycota</taxon>
        <taxon>Peronosporomycetes</taxon>
        <taxon>Peronosporales</taxon>
        <taxon>Peronosporaceae</taxon>
        <taxon>Phytophthora</taxon>
    </lineage>
</organism>
<keyword evidence="5" id="KW-1185">Reference proteome</keyword>
<reference evidence="4 6" key="1">
    <citation type="submission" date="2018-09" db="EMBL/GenBank/DDBJ databases">
        <title>Genomic investigation of the strawberry pathogen Phytophthora fragariae indicates pathogenicity is determined by transcriptional variation in three key races.</title>
        <authorList>
            <person name="Adams T.M."/>
            <person name="Armitage A.D."/>
            <person name="Sobczyk M.K."/>
            <person name="Bates H.J."/>
            <person name="Dunwell J.M."/>
            <person name="Nellist C.F."/>
            <person name="Harrison R.J."/>
        </authorList>
    </citation>
    <scope>NUCLEOTIDE SEQUENCE [LARGE SCALE GENOMIC DNA]</scope>
    <source>
        <strain evidence="2 4">SCRP249</strain>
        <strain evidence="1 6">SCRP324</strain>
        <strain evidence="3 5">SCRP333</strain>
    </source>
</reference>
<evidence type="ECO:0000313" key="4">
    <source>
        <dbReference type="Proteomes" id="UP000429607"/>
    </source>
</evidence>
<dbReference type="EMBL" id="QXFV01003521">
    <property type="protein sequence ID" value="KAE8976018.1"/>
    <property type="molecule type" value="Genomic_DNA"/>
</dbReference>
<evidence type="ECO:0000313" key="3">
    <source>
        <dbReference type="EMBL" id="KAE9284842.1"/>
    </source>
</evidence>
<name>A0A6A3HZC2_9STRA</name>
<dbReference type="Proteomes" id="UP000429607">
    <property type="component" value="Unassembled WGS sequence"/>
</dbReference>
<proteinExistence type="predicted"/>
<evidence type="ECO:0000313" key="6">
    <source>
        <dbReference type="Proteomes" id="UP000435112"/>
    </source>
</evidence>
<evidence type="ECO:0000313" key="5">
    <source>
        <dbReference type="Proteomes" id="UP000434957"/>
    </source>
</evidence>
<dbReference type="EMBL" id="QXFU01003597">
    <property type="protein sequence ID" value="KAE8974125.1"/>
    <property type="molecule type" value="Genomic_DNA"/>
</dbReference>
<evidence type="ECO:0000313" key="2">
    <source>
        <dbReference type="EMBL" id="KAE8976018.1"/>
    </source>
</evidence>
<dbReference type="Proteomes" id="UP000435112">
    <property type="component" value="Unassembled WGS sequence"/>
</dbReference>
<comment type="caution">
    <text evidence="1">The sequence shown here is derived from an EMBL/GenBank/DDBJ whole genome shotgun (WGS) entry which is preliminary data.</text>
</comment>